<gene>
    <name evidence="1" type="ORF">EAY46_18105</name>
</gene>
<sequence>MDKTMSTSNYRFSKVQREILIRLTHAFMRHIKEAKSTVLNQAVNKMLDASIHPNNFRSSCKTLEERGFIMRKKVGFDWYINITPKGFELALDWIDSE</sequence>
<proteinExistence type="predicted"/>
<organism evidence="1 2">
    <name type="scientific">Vibrio anguillarum</name>
    <name type="common">Listonella anguillarum</name>
    <dbReference type="NCBI Taxonomy" id="55601"/>
    <lineage>
        <taxon>Bacteria</taxon>
        <taxon>Pseudomonadati</taxon>
        <taxon>Pseudomonadota</taxon>
        <taxon>Gammaproteobacteria</taxon>
        <taxon>Vibrionales</taxon>
        <taxon>Vibrionaceae</taxon>
        <taxon>Vibrio</taxon>
    </lineage>
</organism>
<evidence type="ECO:0008006" key="3">
    <source>
        <dbReference type="Google" id="ProtNLM"/>
    </source>
</evidence>
<evidence type="ECO:0000313" key="2">
    <source>
        <dbReference type="Proteomes" id="UP000726136"/>
    </source>
</evidence>
<comment type="caution">
    <text evidence="1">The sequence shown here is derived from an EMBL/GenBank/DDBJ whole genome shotgun (WGS) entry which is preliminary data.</text>
</comment>
<dbReference type="Proteomes" id="UP000726136">
    <property type="component" value="Unassembled WGS sequence"/>
</dbReference>
<name>A0ABR9Z961_VIBAN</name>
<dbReference type="EMBL" id="RDPI01000033">
    <property type="protein sequence ID" value="MBF4374983.1"/>
    <property type="molecule type" value="Genomic_DNA"/>
</dbReference>
<protein>
    <recommendedName>
        <fullName evidence="3">MarR family transcriptional regulator</fullName>
    </recommendedName>
</protein>
<evidence type="ECO:0000313" key="1">
    <source>
        <dbReference type="EMBL" id="MBF4374983.1"/>
    </source>
</evidence>
<reference evidence="1 2" key="1">
    <citation type="journal article" date="2021" name="PeerJ">
        <title>Analysis of 44 Vibrio anguillarum genomes reveals high genetic diversity.</title>
        <authorList>
            <person name="Hansen M.J."/>
            <person name="Dalsgaard I."/>
        </authorList>
    </citation>
    <scope>NUCLEOTIDE SEQUENCE [LARGE SCALE GENOMIC DNA]</scope>
    <source>
        <strain evidence="1 2">040915-1/1B</strain>
    </source>
</reference>
<accession>A0ABR9Z961</accession>
<keyword evidence="2" id="KW-1185">Reference proteome</keyword>